<comment type="caution">
    <text evidence="1">The sequence shown here is derived from an EMBL/GenBank/DDBJ whole genome shotgun (WGS) entry which is preliminary data.</text>
</comment>
<dbReference type="GeneID" id="69569097"/>
<name>A0A553S7D0_ENTAV</name>
<accession>A0A553S7D0</accession>
<organism evidence="1 2">
    <name type="scientific">Enterococcus avium</name>
    <name type="common">Streptococcus avium</name>
    <dbReference type="NCBI Taxonomy" id="33945"/>
    <lineage>
        <taxon>Bacteria</taxon>
        <taxon>Bacillati</taxon>
        <taxon>Bacillota</taxon>
        <taxon>Bacilli</taxon>
        <taxon>Lactobacillales</taxon>
        <taxon>Enterococcaceae</taxon>
        <taxon>Enterococcus</taxon>
    </lineage>
</organism>
<dbReference type="AlphaFoldDB" id="A0A553S7D0"/>
<dbReference type="EMBL" id="PDXQ01000001">
    <property type="protein sequence ID" value="TRZ32900.1"/>
    <property type="molecule type" value="Genomic_DNA"/>
</dbReference>
<protein>
    <submittedName>
        <fullName evidence="1">Uncharacterized protein</fullName>
    </submittedName>
</protein>
<gene>
    <name evidence="1" type="ORF">AUF17_01900</name>
</gene>
<evidence type="ECO:0000313" key="2">
    <source>
        <dbReference type="Proteomes" id="UP000316316"/>
    </source>
</evidence>
<reference evidence="1 2" key="1">
    <citation type="submission" date="2017-10" db="EMBL/GenBank/DDBJ databases">
        <title>FDA dAtabase for Regulatory Grade micrObial Sequences (FDA-ARGOS): Supporting development and validation of Infectious Disease Dx tests.</title>
        <authorList>
            <person name="Campos J."/>
            <person name="Goldberg B."/>
            <person name="Tallon L.J."/>
            <person name="Sadzewicz L."/>
            <person name="Sengamalay N."/>
            <person name="Ott S."/>
            <person name="Godinez A."/>
            <person name="Nagaraj S."/>
            <person name="Vyas G."/>
            <person name="Aluvathingal J."/>
            <person name="Nadendla S."/>
            <person name="Geyer C."/>
            <person name="Nandy P."/>
            <person name="Hobson J."/>
            <person name="Sichtig H."/>
        </authorList>
    </citation>
    <scope>NUCLEOTIDE SEQUENCE [LARGE SCALE GENOMIC DNA]</scope>
    <source>
        <strain evidence="1 2">FDAARGOS_185</strain>
    </source>
</reference>
<proteinExistence type="predicted"/>
<dbReference type="Proteomes" id="UP000316316">
    <property type="component" value="Unassembled WGS sequence"/>
</dbReference>
<evidence type="ECO:0000313" key="1">
    <source>
        <dbReference type="EMBL" id="TRZ32900.1"/>
    </source>
</evidence>
<sequence length="90" mass="10541">MTINVSPALLEPYNSYEFRNLPKESFRGASTEFSRFPTGLDSEELKLAIHESVFKELDRIDHAIFSDFDNKNIQKREYHGEITFIKLSRN</sequence>
<dbReference type="RefSeq" id="WP_049222159.1">
    <property type="nucleotide sequence ID" value="NZ_CABGUH010000008.1"/>
</dbReference>